<reference evidence="4 5" key="1">
    <citation type="journal article" date="2013" name="Genome Announc.">
        <title>Genome sequences of five b1 subcluster mycobacteriophages.</title>
        <authorList>
            <person name="Breakwell D.P."/>
            <person name="Barrus E.Z."/>
            <person name="Benedict A.B."/>
            <person name="Brighton A.K."/>
            <person name="Fisher J.N."/>
            <person name="Gardner A.V."/>
            <person name="Kartchner B.J."/>
            <person name="Ladle K.C."/>
            <person name="Lunt B.L."/>
            <person name="Merrill B.D."/>
            <person name="Morrell J.D."/>
            <person name="Burnett S.H."/>
            <person name="Grose J.H."/>
        </authorList>
    </citation>
    <scope>NUCLEOTIDE SEQUENCE [LARGE SCALE GENOMIC DNA]</scope>
</reference>
<feature type="domain" description="DNA-directed DNA polymerase family A palm" evidence="3">
    <location>
        <begin position="412"/>
        <end position="590"/>
    </location>
</feature>
<protein>
    <submittedName>
        <fullName evidence="4">DNA polymerase I</fullName>
    </submittedName>
</protein>
<keyword evidence="2" id="KW-1194">Viral DNA replication</keyword>
<dbReference type="SUPFAM" id="SSF53098">
    <property type="entry name" value="Ribonuclease H-like"/>
    <property type="match status" value="1"/>
</dbReference>
<proteinExistence type="predicted"/>
<dbReference type="InterPro" id="IPR001098">
    <property type="entry name" value="DNA-dir_DNA_pol_A_palm_dom"/>
</dbReference>
<gene>
    <name evidence="4" type="primary">60</name>
    <name evidence="4" type="ORF">PIGLET_0060</name>
</gene>
<evidence type="ECO:0000259" key="3">
    <source>
        <dbReference type="SMART" id="SM00482"/>
    </source>
</evidence>
<dbReference type="InterPro" id="IPR012337">
    <property type="entry name" value="RNaseH-like_sf"/>
</dbReference>
<dbReference type="GO" id="GO:0006261">
    <property type="term" value="P:DNA-templated DNA replication"/>
    <property type="evidence" value="ECO:0007669"/>
    <property type="project" value="InterPro"/>
</dbReference>
<dbReference type="Proteomes" id="UP000011142">
    <property type="component" value="Segment"/>
</dbReference>
<dbReference type="GO" id="GO:0039693">
    <property type="term" value="P:viral DNA genome replication"/>
    <property type="evidence" value="ECO:0007669"/>
    <property type="project" value="UniProtKB-KW"/>
</dbReference>
<dbReference type="Gene3D" id="1.10.150.20">
    <property type="entry name" value="5' to 3' exonuclease, C-terminal subdomain"/>
    <property type="match status" value="1"/>
</dbReference>
<dbReference type="InterPro" id="IPR002298">
    <property type="entry name" value="DNA_polymerase_A"/>
</dbReference>
<dbReference type="InterPro" id="IPR036397">
    <property type="entry name" value="RNaseH_sf"/>
</dbReference>
<dbReference type="SUPFAM" id="SSF56672">
    <property type="entry name" value="DNA/RNA polymerases"/>
    <property type="match status" value="1"/>
</dbReference>
<dbReference type="GO" id="GO:0003677">
    <property type="term" value="F:DNA binding"/>
    <property type="evidence" value="ECO:0007669"/>
    <property type="project" value="InterPro"/>
</dbReference>
<dbReference type="Gene3D" id="3.30.420.10">
    <property type="entry name" value="Ribonuclease H-like superfamily/Ribonuclease H"/>
    <property type="match status" value="1"/>
</dbReference>
<sequence>MATGRCHSMTDIIDAPVRVPSRSWSDPLLGARMHTGEHAVRFGAEFVRQAERGPANTIALATDIETPGLDNSFTINCVTMAWAQPDSGRVHSILLDPRRDEQHAALVAEMYALAGPVILHNAPFDIPPLFHAGLMTGEVIKKRIVDTVVLARFALPEPPPYGQAKTLTALAIRYLGLSEFKGGMERAFKAAGYKTQQAGYEGMDIDSPIYRQGAMADTVATLALEPVMRRRAIEWTLDHPFEVYGATSVAEAEAILDTQEIVHRMMLWRSALGINVDREYLDRYLNQVADEQAIYTADLAAHGLDGGTGKGAKLVQYLADLGELPQPWPRTPKGALRATKADLEYLAEINPLAKAQLSLANIEKTLGYLTKVSTQAAVTGRCHPQVATLGASATGRMSYGSPELQQFPKDARPILCDDGDGLTSIDWSQIEPVTMANMARDIDFLAAYEAGEDLYGPIMLAAGIDRPTSKVVLLSSMYGSGIAKLAALIGHTEESTAQIKRQMFAAMKRSAKWMVKVEEVAAQFGRVITAGGRILPVDEGGIFKAVNYTVQGSAYDVLANTIVEMYRRGMTDELYLAMHDEVVVSTPVAAEVQEIMSTPPEFLIRWAERTPVLRTDRADMGSQWLKV</sequence>
<dbReference type="PANTHER" id="PTHR10133">
    <property type="entry name" value="DNA POLYMERASE I"/>
    <property type="match status" value="1"/>
</dbReference>
<dbReference type="Pfam" id="PF00476">
    <property type="entry name" value="DNA_pol_A"/>
    <property type="match status" value="1"/>
</dbReference>
<dbReference type="Gene3D" id="3.30.70.370">
    <property type="match status" value="1"/>
</dbReference>
<evidence type="ECO:0000313" key="4">
    <source>
        <dbReference type="EMBL" id="AGC33920.1"/>
    </source>
</evidence>
<dbReference type="EMBL" id="JX649097">
    <property type="protein sequence ID" value="AGC33920.1"/>
    <property type="molecule type" value="Genomic_DNA"/>
</dbReference>
<dbReference type="GO" id="GO:0006302">
    <property type="term" value="P:double-strand break repair"/>
    <property type="evidence" value="ECO:0007669"/>
    <property type="project" value="TreeGrafter"/>
</dbReference>
<dbReference type="InterPro" id="IPR043502">
    <property type="entry name" value="DNA/RNA_pol_sf"/>
</dbReference>
<evidence type="ECO:0000256" key="2">
    <source>
        <dbReference type="ARBA" id="ARBA00023109"/>
    </source>
</evidence>
<organism evidence="4 5">
    <name type="scientific">Mycobacterium phage Piglet</name>
    <dbReference type="NCBI Taxonomy" id="1235693"/>
    <lineage>
        <taxon>Viruses</taxon>
        <taxon>Duplodnaviria</taxon>
        <taxon>Heunggongvirae</taxon>
        <taxon>Uroviricota</taxon>
        <taxon>Caudoviricetes</taxon>
        <taxon>Bclasvirinae</taxon>
        <taxon>Pegunavirus</taxon>
        <taxon>Pegunavirus Pg1</taxon>
    </lineage>
</organism>
<dbReference type="GO" id="GO:0003887">
    <property type="term" value="F:DNA-directed DNA polymerase activity"/>
    <property type="evidence" value="ECO:0007669"/>
    <property type="project" value="InterPro"/>
</dbReference>
<dbReference type="SMART" id="SM00482">
    <property type="entry name" value="POLAc"/>
    <property type="match status" value="1"/>
</dbReference>
<accession>L7TIT3</accession>
<evidence type="ECO:0000256" key="1">
    <source>
        <dbReference type="ARBA" id="ARBA00022705"/>
    </source>
</evidence>
<evidence type="ECO:0000313" key="5">
    <source>
        <dbReference type="Proteomes" id="UP000011142"/>
    </source>
</evidence>
<keyword evidence="1" id="KW-0235">DNA replication</keyword>
<name>L7TIT3_9CAUD</name>
<dbReference type="PANTHER" id="PTHR10133:SF27">
    <property type="entry name" value="DNA POLYMERASE NU"/>
    <property type="match status" value="1"/>
</dbReference>